<keyword evidence="2" id="KW-1133">Transmembrane helix</keyword>
<dbReference type="SUPFAM" id="SSF55073">
    <property type="entry name" value="Nucleotide cyclase"/>
    <property type="match status" value="1"/>
</dbReference>
<dbReference type="NCBIfam" id="TIGR00254">
    <property type="entry name" value="GGDEF"/>
    <property type="match status" value="1"/>
</dbReference>
<keyword evidence="4" id="KW-0808">Transferase</keyword>
<dbReference type="InterPro" id="IPR029787">
    <property type="entry name" value="Nucleotide_cyclase"/>
</dbReference>
<protein>
    <recommendedName>
        <fullName evidence="1">diguanylate cyclase</fullName>
        <ecNumber evidence="1">2.7.7.65</ecNumber>
    </recommendedName>
</protein>
<keyword evidence="4" id="KW-0548">Nucleotidyltransferase</keyword>
<dbReference type="GO" id="GO:0005886">
    <property type="term" value="C:plasma membrane"/>
    <property type="evidence" value="ECO:0007669"/>
    <property type="project" value="TreeGrafter"/>
</dbReference>
<dbReference type="GO" id="GO:0043709">
    <property type="term" value="P:cell adhesion involved in single-species biofilm formation"/>
    <property type="evidence" value="ECO:0007669"/>
    <property type="project" value="TreeGrafter"/>
</dbReference>
<sequence length="719" mass="79852">MKRIPWDRNSILLRLTLFMTVLLFGQSVLLIGALAAGGLLSRTREDAFASLTQKVITPRNYLQSEMTSRWSSLYPYADQFAEMLPPLAAAAQGDAEREERFLTGAMPLLVGMLRATTASGAFIILDNAGAPDHSSLYLRDYDPTLNDDDNLDLYLVAGPSAVSTDWRIPLDKIWKSRMPRAQTDQPFYNKPMTQAQQGVDPALLGYWSPPFRLTPPDIPIITFTTPLPDADGVIRGVMGVEISLYYLQRALPAVGYRAPSDPSFLLGFRPSRDEAVRPILASNAALNHFVQSGAPLPDDSSDTPSLLTDAVTGEPYYASAQSLELYAPNTPFAEEEWSLIGLVPRDNLLEFTLALQRILLWSFLASLALGMACGFAGSYHVTRPIVDLARRVRANRPGSAASLGKTGLREIDELAGAIKEANRRLLDSTVKMSAIIEMVDVPIGAFEYREDDPRVFATDGLWRILSLNEQEAEELYRDKDLFVRRLGILMSRPEPEEEYVYKIQDAPVKWVRINMASAGGATLGVVMDVSAEIHEKKKIRFDRDFDSLTRLYNREAFRRRVIAALENGLSGVCALAMLDLDYLKPLNDNFGHAWGDIYIRTTAALLNEFCPGHCIAGRRSGDEFMLFLHGFTSRADVREAMDSFYLKLNRHSLSLPDGTRRAIAISAGIAWIESADVAYDELLQCADFTLYKAKKTAKGGYCISDEDDGERARPMEADA</sequence>
<dbReference type="GO" id="GO:1902201">
    <property type="term" value="P:negative regulation of bacterial-type flagellum-dependent cell motility"/>
    <property type="evidence" value="ECO:0007669"/>
    <property type="project" value="TreeGrafter"/>
</dbReference>
<gene>
    <name evidence="4" type="ORF">H9962_03615</name>
</gene>
<comment type="caution">
    <text evidence="4">The sequence shown here is derived from an EMBL/GenBank/DDBJ whole genome shotgun (WGS) entry which is preliminary data.</text>
</comment>
<dbReference type="InterPro" id="IPR050469">
    <property type="entry name" value="Diguanylate_Cyclase"/>
</dbReference>
<dbReference type="EMBL" id="DXAN01000007">
    <property type="protein sequence ID" value="HJA08262.1"/>
    <property type="molecule type" value="Genomic_DNA"/>
</dbReference>
<dbReference type="Pfam" id="PF00990">
    <property type="entry name" value="GGDEF"/>
    <property type="match status" value="1"/>
</dbReference>
<dbReference type="InterPro" id="IPR043128">
    <property type="entry name" value="Rev_trsase/Diguanyl_cyclase"/>
</dbReference>
<evidence type="ECO:0000259" key="3">
    <source>
        <dbReference type="PROSITE" id="PS50887"/>
    </source>
</evidence>
<dbReference type="Proteomes" id="UP000824225">
    <property type="component" value="Unassembled WGS sequence"/>
</dbReference>
<dbReference type="Gene3D" id="3.30.70.270">
    <property type="match status" value="1"/>
</dbReference>
<feature type="domain" description="GGDEF" evidence="3">
    <location>
        <begin position="571"/>
        <end position="706"/>
    </location>
</feature>
<dbReference type="InterPro" id="IPR000160">
    <property type="entry name" value="GGDEF_dom"/>
</dbReference>
<organism evidence="4 5">
    <name type="scientific">Candidatus Mailhella merdigallinarum</name>
    <dbReference type="NCBI Taxonomy" id="2838658"/>
    <lineage>
        <taxon>Bacteria</taxon>
        <taxon>Pseudomonadati</taxon>
        <taxon>Thermodesulfobacteriota</taxon>
        <taxon>Desulfovibrionia</taxon>
        <taxon>Desulfovibrionales</taxon>
        <taxon>Desulfovibrionaceae</taxon>
        <taxon>Mailhella</taxon>
    </lineage>
</organism>
<reference evidence="4" key="2">
    <citation type="submission" date="2021-04" db="EMBL/GenBank/DDBJ databases">
        <authorList>
            <person name="Gilroy R."/>
        </authorList>
    </citation>
    <scope>NUCLEOTIDE SEQUENCE</scope>
    <source>
        <strain evidence="4">CHK186-16707</strain>
    </source>
</reference>
<keyword evidence="2" id="KW-0472">Membrane</keyword>
<evidence type="ECO:0000256" key="1">
    <source>
        <dbReference type="ARBA" id="ARBA00012528"/>
    </source>
</evidence>
<keyword evidence="2" id="KW-0812">Transmembrane</keyword>
<accession>A0A9D2HD71</accession>
<name>A0A9D2HD71_9BACT</name>
<dbReference type="CDD" id="cd01949">
    <property type="entry name" value="GGDEF"/>
    <property type="match status" value="1"/>
</dbReference>
<dbReference type="EC" id="2.7.7.65" evidence="1"/>
<proteinExistence type="predicted"/>
<dbReference type="GO" id="GO:0052621">
    <property type="term" value="F:diguanylate cyclase activity"/>
    <property type="evidence" value="ECO:0007669"/>
    <property type="project" value="UniProtKB-EC"/>
</dbReference>
<dbReference type="PANTHER" id="PTHR45138">
    <property type="entry name" value="REGULATORY COMPONENTS OF SENSORY TRANSDUCTION SYSTEM"/>
    <property type="match status" value="1"/>
</dbReference>
<evidence type="ECO:0000313" key="4">
    <source>
        <dbReference type="EMBL" id="HJA08262.1"/>
    </source>
</evidence>
<dbReference type="PANTHER" id="PTHR45138:SF24">
    <property type="entry name" value="DIGUANYLATE CYCLASE DGCC-RELATED"/>
    <property type="match status" value="1"/>
</dbReference>
<evidence type="ECO:0000256" key="2">
    <source>
        <dbReference type="SAM" id="Phobius"/>
    </source>
</evidence>
<reference evidence="4" key="1">
    <citation type="journal article" date="2021" name="PeerJ">
        <title>Extensive microbial diversity within the chicken gut microbiome revealed by metagenomics and culture.</title>
        <authorList>
            <person name="Gilroy R."/>
            <person name="Ravi A."/>
            <person name="Getino M."/>
            <person name="Pursley I."/>
            <person name="Horton D.L."/>
            <person name="Alikhan N.F."/>
            <person name="Baker D."/>
            <person name="Gharbi K."/>
            <person name="Hall N."/>
            <person name="Watson M."/>
            <person name="Adriaenssens E.M."/>
            <person name="Foster-Nyarko E."/>
            <person name="Jarju S."/>
            <person name="Secka A."/>
            <person name="Antonio M."/>
            <person name="Oren A."/>
            <person name="Chaudhuri R.R."/>
            <person name="La Ragione R."/>
            <person name="Hildebrand F."/>
            <person name="Pallen M.J."/>
        </authorList>
    </citation>
    <scope>NUCLEOTIDE SEQUENCE</scope>
    <source>
        <strain evidence="4">CHK186-16707</strain>
    </source>
</reference>
<dbReference type="AlphaFoldDB" id="A0A9D2HD71"/>
<evidence type="ECO:0000313" key="5">
    <source>
        <dbReference type="Proteomes" id="UP000824225"/>
    </source>
</evidence>
<dbReference type="PROSITE" id="PS50887">
    <property type="entry name" value="GGDEF"/>
    <property type="match status" value="1"/>
</dbReference>
<dbReference type="SMART" id="SM00267">
    <property type="entry name" value="GGDEF"/>
    <property type="match status" value="1"/>
</dbReference>
<feature type="transmembrane region" description="Helical" evidence="2">
    <location>
        <begin position="12"/>
        <end position="40"/>
    </location>
</feature>
<dbReference type="CDD" id="cd18773">
    <property type="entry name" value="PDC1_HK_sensor"/>
    <property type="match status" value="1"/>
</dbReference>